<evidence type="ECO:0000313" key="2">
    <source>
        <dbReference type="EMBL" id="EER18303.1"/>
    </source>
</evidence>
<dbReference type="AlphaFoldDB" id="C5KAX7"/>
<dbReference type="Gene3D" id="1.10.10.650">
    <property type="entry name" value="RuvA domain 2-like"/>
    <property type="match status" value="1"/>
</dbReference>
<dbReference type="Proteomes" id="UP000007800">
    <property type="component" value="Unassembled WGS sequence"/>
</dbReference>
<dbReference type="InterPro" id="IPR018974">
    <property type="entry name" value="Tex-like_N"/>
</dbReference>
<organism evidence="3">
    <name type="scientific">Perkinsus marinus (strain ATCC 50983 / TXsc)</name>
    <dbReference type="NCBI Taxonomy" id="423536"/>
    <lineage>
        <taxon>Eukaryota</taxon>
        <taxon>Sar</taxon>
        <taxon>Alveolata</taxon>
        <taxon>Perkinsozoa</taxon>
        <taxon>Perkinsea</taxon>
        <taxon>Perkinsida</taxon>
        <taxon>Perkinsidae</taxon>
        <taxon>Perkinsus</taxon>
    </lineage>
</organism>
<keyword evidence="3" id="KW-1185">Reference proteome</keyword>
<protein>
    <recommendedName>
        <fullName evidence="1">Tex-like protein N-terminal domain-containing protein</fullName>
    </recommendedName>
</protein>
<accession>C5KAX7</accession>
<proteinExistence type="predicted"/>
<dbReference type="InParanoid" id="C5KAX7"/>
<feature type="non-terminal residue" evidence="2">
    <location>
        <position position="54"/>
    </location>
</feature>
<dbReference type="GeneID" id="9049033"/>
<name>C5KAX7_PERM5</name>
<gene>
    <name evidence="2" type="ORF">Pmar_PMAR005209</name>
</gene>
<dbReference type="SUPFAM" id="SSF158832">
    <property type="entry name" value="Tex N-terminal region-like"/>
    <property type="match status" value="1"/>
</dbReference>
<sequence length="54" mass="6302">VGRAVKLFESEGCTLPFVARYRRGYVGLPEETIVKVHKQLERERVVEEKRLKCV</sequence>
<dbReference type="InterPro" id="IPR023319">
    <property type="entry name" value="Tex-like_HTH_dom_sf"/>
</dbReference>
<evidence type="ECO:0000259" key="1">
    <source>
        <dbReference type="Pfam" id="PF09371"/>
    </source>
</evidence>
<evidence type="ECO:0000313" key="3">
    <source>
        <dbReference type="Proteomes" id="UP000007800"/>
    </source>
</evidence>
<reference evidence="2 3" key="1">
    <citation type="submission" date="2008-07" db="EMBL/GenBank/DDBJ databases">
        <authorList>
            <person name="El-Sayed N."/>
            <person name="Caler E."/>
            <person name="Inman J."/>
            <person name="Amedeo P."/>
            <person name="Hass B."/>
            <person name="Wortman J."/>
        </authorList>
    </citation>
    <scope>NUCLEOTIDE SEQUENCE [LARGE SCALE GENOMIC DNA]</scope>
    <source>
        <strain evidence="3">ATCC 50983 / TXsc</strain>
    </source>
</reference>
<dbReference type="RefSeq" id="XP_002786507.1">
    <property type="nucleotide sequence ID" value="XM_002786461.1"/>
</dbReference>
<feature type="domain" description="Tex-like protein N-terminal" evidence="1">
    <location>
        <begin position="2"/>
        <end position="51"/>
    </location>
</feature>
<feature type="non-terminal residue" evidence="2">
    <location>
        <position position="1"/>
    </location>
</feature>
<dbReference type="Pfam" id="PF09371">
    <property type="entry name" value="Tex_N"/>
    <property type="match status" value="1"/>
</dbReference>
<dbReference type="EMBL" id="GG671811">
    <property type="protein sequence ID" value="EER18303.1"/>
    <property type="molecule type" value="Genomic_DNA"/>
</dbReference>